<dbReference type="InterPro" id="IPR041078">
    <property type="entry name" value="Plavaka"/>
</dbReference>
<gene>
    <name evidence="2" type="ORF">Hypma_002119</name>
</gene>
<dbReference type="EMBL" id="LUEZ02000013">
    <property type="protein sequence ID" value="RDB27823.1"/>
    <property type="molecule type" value="Genomic_DNA"/>
</dbReference>
<dbReference type="Pfam" id="PF18759">
    <property type="entry name" value="Plavaka"/>
    <property type="match status" value="1"/>
</dbReference>
<feature type="region of interest" description="Disordered" evidence="1">
    <location>
        <begin position="101"/>
        <end position="135"/>
    </location>
</feature>
<organism evidence="2 3">
    <name type="scientific">Hypsizygus marmoreus</name>
    <name type="common">White beech mushroom</name>
    <name type="synonym">Agaricus marmoreus</name>
    <dbReference type="NCBI Taxonomy" id="39966"/>
    <lineage>
        <taxon>Eukaryota</taxon>
        <taxon>Fungi</taxon>
        <taxon>Dikarya</taxon>
        <taxon>Basidiomycota</taxon>
        <taxon>Agaricomycotina</taxon>
        <taxon>Agaricomycetes</taxon>
        <taxon>Agaricomycetidae</taxon>
        <taxon>Agaricales</taxon>
        <taxon>Tricholomatineae</taxon>
        <taxon>Lyophyllaceae</taxon>
        <taxon>Hypsizygus</taxon>
    </lineage>
</organism>
<dbReference type="OrthoDB" id="3208495at2759"/>
<comment type="caution">
    <text evidence="2">The sequence shown here is derived from an EMBL/GenBank/DDBJ whole genome shotgun (WGS) entry which is preliminary data.</text>
</comment>
<sequence>MCQHHERELAHASNVVEPEHATYSLDSHLSLAEGQPRHEVQLPEGYRDILPQPAAALPPDIDIPVPVIPNGTPGSPLRPGVQKLLRSPLNIFRLFRQYHGTNFPSHDPEQELSTEELSDISKEQPSSAGSESYGPYPNQSSFSLGAWYWNTGVQKSKENFKELVDIVSNPAFKPEDVRHTVWDKIDKHLGGTGDDDDLWVDEFDDAGWTKEPIEIVVPFHRLTPTPGPRAFTAGHFHRRSILAIIRERLAKEDSAHFHFEPYELYWQPTDDGPPMRVYGELYTSPAFIDVHNQLQNSPPEPGCNLPRVVVGLMFASDKTHLTSFGDTHLWPVYLCFGNDSKYRRSRPSCHLFNHLAYFQTLPDDFDDFYISHTAGKRGPDDKVTAFCRRESTHAQWRTILDDEFIEAYKHGIVITCIDGLQRRFYPRVFVYSADYQEK</sequence>
<evidence type="ECO:0000313" key="3">
    <source>
        <dbReference type="Proteomes" id="UP000076154"/>
    </source>
</evidence>
<dbReference type="STRING" id="39966.A0A369K7M5"/>
<name>A0A369K7M5_HYPMA</name>
<reference evidence="2" key="1">
    <citation type="submission" date="2018-04" db="EMBL/GenBank/DDBJ databases">
        <title>Whole genome sequencing of Hypsizygus marmoreus.</title>
        <authorList>
            <person name="Choi I.-G."/>
            <person name="Min B."/>
            <person name="Kim J.-G."/>
            <person name="Kim S."/>
            <person name="Oh Y.-L."/>
            <person name="Kong W.-S."/>
            <person name="Park H."/>
            <person name="Jeong J."/>
            <person name="Song E.-S."/>
        </authorList>
    </citation>
    <scope>NUCLEOTIDE SEQUENCE [LARGE SCALE GENOMIC DNA]</scope>
    <source>
        <strain evidence="2">51987-8</strain>
    </source>
</reference>
<dbReference type="InParanoid" id="A0A369K7M5"/>
<dbReference type="AlphaFoldDB" id="A0A369K7M5"/>
<protein>
    <submittedName>
        <fullName evidence="2">Uncharacterized protein</fullName>
    </submittedName>
</protein>
<evidence type="ECO:0000256" key="1">
    <source>
        <dbReference type="SAM" id="MobiDB-lite"/>
    </source>
</evidence>
<evidence type="ECO:0000313" key="2">
    <source>
        <dbReference type="EMBL" id="RDB27823.1"/>
    </source>
</evidence>
<accession>A0A369K7M5</accession>
<keyword evidence="3" id="KW-1185">Reference proteome</keyword>
<proteinExistence type="predicted"/>
<dbReference type="Proteomes" id="UP000076154">
    <property type="component" value="Unassembled WGS sequence"/>
</dbReference>